<protein>
    <submittedName>
        <fullName evidence="1">Uncharacterized protein</fullName>
    </submittedName>
</protein>
<evidence type="ECO:0000313" key="1">
    <source>
        <dbReference type="EMBL" id="TIC95570.1"/>
    </source>
</evidence>
<dbReference type="OrthoDB" id="5117488at2759"/>
<evidence type="ECO:0000313" key="2">
    <source>
        <dbReference type="Proteomes" id="UP000305883"/>
    </source>
</evidence>
<accession>A0A4T0VSM4</accession>
<dbReference type="Proteomes" id="UP000305883">
    <property type="component" value="Unassembled WGS sequence"/>
</dbReference>
<reference evidence="1 2" key="1">
    <citation type="journal article" date="2019" name="Genome Biol. Evol.">
        <title>Genomic Plasticity Mediated by Transposable Elements in the Plant Pathogenic Fungus Colletotrichum higginsianum.</title>
        <authorList>
            <person name="Tsushima A."/>
            <person name="Gan P."/>
            <person name="Kumakura N."/>
            <person name="Narusaka M."/>
            <person name="Takano Y."/>
            <person name="Narusaka Y."/>
            <person name="Shirasu K."/>
        </authorList>
    </citation>
    <scope>NUCLEOTIDE SEQUENCE [LARGE SCALE GENOMIC DNA]</scope>
    <source>
        <strain evidence="1 2">MAFF305635-RFP</strain>
    </source>
</reference>
<comment type="caution">
    <text evidence="1">The sequence shown here is derived from an EMBL/GenBank/DDBJ whole genome shotgun (WGS) entry which is preliminary data.</text>
</comment>
<gene>
    <name evidence="1" type="ORF">CH35J_007895</name>
</gene>
<dbReference type="EMBL" id="MWPZ01000006">
    <property type="protein sequence ID" value="TIC95570.1"/>
    <property type="molecule type" value="Genomic_DNA"/>
</dbReference>
<sequence length="87" mass="9727">MEFPSRSVEIAYRALDGYFDSNGGLGRVEWKVTCMSGDHATWRLSDAGGRALSISKLNASGQMGAIEIIRMDLPRNRWTRLLVLQII</sequence>
<proteinExistence type="predicted"/>
<name>A0A4T0VSM4_9PEZI</name>
<organism evidence="1 2">
    <name type="scientific">Colletotrichum higginsianum</name>
    <dbReference type="NCBI Taxonomy" id="80884"/>
    <lineage>
        <taxon>Eukaryota</taxon>
        <taxon>Fungi</taxon>
        <taxon>Dikarya</taxon>
        <taxon>Ascomycota</taxon>
        <taxon>Pezizomycotina</taxon>
        <taxon>Sordariomycetes</taxon>
        <taxon>Hypocreomycetidae</taxon>
        <taxon>Glomerellales</taxon>
        <taxon>Glomerellaceae</taxon>
        <taxon>Colletotrichum</taxon>
        <taxon>Colletotrichum destructivum species complex</taxon>
    </lineage>
</organism>
<dbReference type="AlphaFoldDB" id="A0A4T0VSM4"/>